<gene>
    <name evidence="1" type="ORF">CQ13_36630</name>
</gene>
<dbReference type="EMBL" id="LLYA01000216">
    <property type="protein sequence ID" value="KRR16598.1"/>
    <property type="molecule type" value="Genomic_DNA"/>
</dbReference>
<evidence type="ECO:0000313" key="1">
    <source>
        <dbReference type="EMBL" id="KRR16598.1"/>
    </source>
</evidence>
<protein>
    <submittedName>
        <fullName evidence="1">Uncharacterized protein</fullName>
    </submittedName>
</protein>
<reference evidence="1 2" key="1">
    <citation type="submission" date="2014-03" db="EMBL/GenBank/DDBJ databases">
        <title>Bradyrhizobium valentinum sp. nov., isolated from effective nodules of Lupinus mariae-josephae, a lupine endemic of basic-lime soils in Eastern Spain.</title>
        <authorList>
            <person name="Duran D."/>
            <person name="Rey L."/>
            <person name="Navarro A."/>
            <person name="Busquets A."/>
            <person name="Imperial J."/>
            <person name="Ruiz-Argueso T."/>
        </authorList>
    </citation>
    <scope>NUCLEOTIDE SEQUENCE [LARGE SCALE GENOMIC DNA]</scope>
    <source>
        <strain evidence="1 2">Ro19</strain>
    </source>
</reference>
<sequence>MVRKENDKLNTIGGGASKLRLACEVKLLGTGSMIIELFGFGSGFFKLGREGTWISQHVIVP</sequence>
<evidence type="ECO:0000313" key="2">
    <source>
        <dbReference type="Proteomes" id="UP000052023"/>
    </source>
</evidence>
<keyword evidence="2" id="KW-1185">Reference proteome</keyword>
<name>A0A0R3MIF2_9BRAD</name>
<proteinExistence type="predicted"/>
<dbReference type="Proteomes" id="UP000052023">
    <property type="component" value="Unassembled WGS sequence"/>
</dbReference>
<comment type="caution">
    <text evidence="1">The sequence shown here is derived from an EMBL/GenBank/DDBJ whole genome shotgun (WGS) entry which is preliminary data.</text>
</comment>
<dbReference type="AlphaFoldDB" id="A0A0R3MIF2"/>
<accession>A0A0R3MIF2</accession>
<organism evidence="1 2">
    <name type="scientific">Bradyrhizobium retamae</name>
    <dbReference type="NCBI Taxonomy" id="1300035"/>
    <lineage>
        <taxon>Bacteria</taxon>
        <taxon>Pseudomonadati</taxon>
        <taxon>Pseudomonadota</taxon>
        <taxon>Alphaproteobacteria</taxon>
        <taxon>Hyphomicrobiales</taxon>
        <taxon>Nitrobacteraceae</taxon>
        <taxon>Bradyrhizobium</taxon>
    </lineage>
</organism>